<reference evidence="2 3" key="1">
    <citation type="journal article" date="2017" name="Gigascience">
        <title>Draft genome of the honey bee ectoparasitic mite, Tropilaelaps mercedesae, is shaped by the parasitic life history.</title>
        <authorList>
            <person name="Dong X."/>
            <person name="Armstrong S.D."/>
            <person name="Xia D."/>
            <person name="Makepeace B.L."/>
            <person name="Darby A.C."/>
            <person name="Kadowaki T."/>
        </authorList>
    </citation>
    <scope>NUCLEOTIDE SEQUENCE [LARGE SCALE GENOMIC DNA]</scope>
    <source>
        <strain evidence="2">Wuxi-XJTLU</strain>
    </source>
</reference>
<dbReference type="EMBL" id="MNPL01027751">
    <property type="protein sequence ID" value="OQR67706.1"/>
    <property type="molecule type" value="Genomic_DNA"/>
</dbReference>
<dbReference type="InParanoid" id="A0A1V9X2T7"/>
<dbReference type="Proteomes" id="UP000192247">
    <property type="component" value="Unassembled WGS sequence"/>
</dbReference>
<evidence type="ECO:0000256" key="1">
    <source>
        <dbReference type="SAM" id="MobiDB-lite"/>
    </source>
</evidence>
<feature type="region of interest" description="Disordered" evidence="1">
    <location>
        <begin position="434"/>
        <end position="472"/>
    </location>
</feature>
<dbReference type="AlphaFoldDB" id="A0A1V9X2T7"/>
<sequence length="487" mass="53435">MSVMQRESLTMSPAETALMEAKANQEVTRQLCLGLGSPNRRIAPSAVQHTGSIDDLSSFGVYDDLQKPGAVPSKQVSQQTLSVLAHPHLAAKPLMVTATLNRHRRRPPPFSKAASNDDILCEKSNTAQSNHYDNPRSKNWENGSSSNSGITGVGGPLAAVASNGPTPRPFLLADSRGHDCRTSLLEHTTSTHLYLHFYQPASRANRVLSVYLVIMSGVDFAVSGGHDRASPVYEPIAMEIFDYEAPMGTIKEHQQLGHQTMASTSWREADRFEPRARIHNTSACFVLRPMTLSGLRMASSFFLATHATETAPAYRRCRHDSVAAFAFGWVTLRLSTKTQQWQDANPMRPTVGVVLYTTCVFSKRPWMNPTLNLCPPDSRVPSPPDGCSTLEASNPGLYTPHRDDSTPRSRKRRKAAGDDHFYLDNEDCTTKFDGDSSCDGAEPNGVGQNSRDDTSATSDDATSRGDTSSAYNFSYRVVLPPPERKFL</sequence>
<accession>A0A1V9X2T7</accession>
<evidence type="ECO:0000313" key="2">
    <source>
        <dbReference type="EMBL" id="OQR67706.1"/>
    </source>
</evidence>
<comment type="caution">
    <text evidence="2">The sequence shown here is derived from an EMBL/GenBank/DDBJ whole genome shotgun (WGS) entry which is preliminary data.</text>
</comment>
<feature type="region of interest" description="Disordered" evidence="1">
    <location>
        <begin position="125"/>
        <end position="159"/>
    </location>
</feature>
<keyword evidence="3" id="KW-1185">Reference proteome</keyword>
<protein>
    <submittedName>
        <fullName evidence="2">Down syndrome cell adhesion molecule protein Dscam2-like</fullName>
    </submittedName>
</protein>
<feature type="region of interest" description="Disordered" evidence="1">
    <location>
        <begin position="377"/>
        <end position="417"/>
    </location>
</feature>
<feature type="compositionally biased region" description="Polar residues" evidence="1">
    <location>
        <begin position="140"/>
        <end position="150"/>
    </location>
</feature>
<gene>
    <name evidence="2" type="ORF">BIW11_13357</name>
</gene>
<feature type="compositionally biased region" description="Low complexity" evidence="1">
    <location>
        <begin position="455"/>
        <end position="470"/>
    </location>
</feature>
<name>A0A1V9X2T7_9ACAR</name>
<proteinExistence type="predicted"/>
<organism evidence="2 3">
    <name type="scientific">Tropilaelaps mercedesae</name>
    <dbReference type="NCBI Taxonomy" id="418985"/>
    <lineage>
        <taxon>Eukaryota</taxon>
        <taxon>Metazoa</taxon>
        <taxon>Ecdysozoa</taxon>
        <taxon>Arthropoda</taxon>
        <taxon>Chelicerata</taxon>
        <taxon>Arachnida</taxon>
        <taxon>Acari</taxon>
        <taxon>Parasitiformes</taxon>
        <taxon>Mesostigmata</taxon>
        <taxon>Gamasina</taxon>
        <taxon>Dermanyssoidea</taxon>
        <taxon>Laelapidae</taxon>
        <taxon>Tropilaelaps</taxon>
    </lineage>
</organism>
<evidence type="ECO:0000313" key="3">
    <source>
        <dbReference type="Proteomes" id="UP000192247"/>
    </source>
</evidence>